<dbReference type="SUPFAM" id="SSF88946">
    <property type="entry name" value="Sigma2 domain of RNA polymerase sigma factors"/>
    <property type="match status" value="1"/>
</dbReference>
<dbReference type="SUPFAM" id="SSF88659">
    <property type="entry name" value="Sigma3 and sigma4 domains of RNA polymerase sigma factors"/>
    <property type="match status" value="1"/>
</dbReference>
<reference evidence="8 9" key="1">
    <citation type="journal article" date="2016" name="PLoS ONE">
        <title>Plasmid Characterization and Chromosome Analysis of Two netF+ Clostridium perfringens Isolates Associated with Foal and Canine Necrotizing Enteritis.</title>
        <authorList>
            <person name="Mehdizadeh Gohari I."/>
            <person name="Kropinski A.M."/>
            <person name="Weese S.J."/>
            <person name="Parreira V.R."/>
            <person name="Whitehead A.E."/>
            <person name="Boerlin P."/>
            <person name="Prescott J.F."/>
        </authorList>
    </citation>
    <scope>NUCLEOTIDE SEQUENCE [LARGE SCALE GENOMIC DNA]</scope>
    <source>
        <strain evidence="8 9">JP838</strain>
    </source>
</reference>
<evidence type="ECO:0000259" key="7">
    <source>
        <dbReference type="Pfam" id="PF08281"/>
    </source>
</evidence>
<dbReference type="GO" id="GO:0016987">
    <property type="term" value="F:sigma factor activity"/>
    <property type="evidence" value="ECO:0007669"/>
    <property type="project" value="UniProtKB-KW"/>
</dbReference>
<evidence type="ECO:0000256" key="3">
    <source>
        <dbReference type="ARBA" id="ARBA00023082"/>
    </source>
</evidence>
<dbReference type="InterPro" id="IPR013249">
    <property type="entry name" value="RNA_pol_sigma70_r4_t2"/>
</dbReference>
<evidence type="ECO:0000256" key="4">
    <source>
        <dbReference type="ARBA" id="ARBA00023125"/>
    </source>
</evidence>
<sequence length="178" mass="21018">MRDNDLIKQLKKKNPKALDYIFNKYGNLIFKVSYSILNNRTLSEECVNDVLLKIWNNIDSFNKGDEKFKAWIIVMTKYTSIDMLRKEKKHNDNLSLESYDNKDTTLESSLENKEIKEKILFAIKTFDKKNKEIFIKRFFLNYSIKEISESIGISENAISNRIRRGKLKLSELLSKEGF</sequence>
<evidence type="ECO:0000313" key="8">
    <source>
        <dbReference type="EMBL" id="AMN35033.1"/>
    </source>
</evidence>
<dbReference type="InterPro" id="IPR039425">
    <property type="entry name" value="RNA_pol_sigma-70-like"/>
</dbReference>
<evidence type="ECO:0000313" key="9">
    <source>
        <dbReference type="Proteomes" id="UP000070260"/>
    </source>
</evidence>
<dbReference type="NCBIfam" id="TIGR02937">
    <property type="entry name" value="sigma70-ECF"/>
    <property type="match status" value="1"/>
</dbReference>
<evidence type="ECO:0000259" key="6">
    <source>
        <dbReference type="Pfam" id="PF04542"/>
    </source>
</evidence>
<evidence type="ECO:0000256" key="5">
    <source>
        <dbReference type="ARBA" id="ARBA00023163"/>
    </source>
</evidence>
<name>A0A127EGG9_CLOPF</name>
<evidence type="ECO:0000256" key="2">
    <source>
        <dbReference type="ARBA" id="ARBA00023015"/>
    </source>
</evidence>
<keyword evidence="5" id="KW-0804">Transcription</keyword>
<evidence type="ECO:0008006" key="10">
    <source>
        <dbReference type="Google" id="ProtNLM"/>
    </source>
</evidence>
<dbReference type="EMBL" id="CP010994">
    <property type="protein sequence ID" value="AMN35033.1"/>
    <property type="molecule type" value="Genomic_DNA"/>
</dbReference>
<feature type="domain" description="RNA polymerase sigma-70 region 2" evidence="6">
    <location>
        <begin position="22"/>
        <end position="89"/>
    </location>
</feature>
<dbReference type="PATRIC" id="fig|1502.176.peg.989"/>
<dbReference type="AlphaFoldDB" id="A0A127EGG9"/>
<organism evidence="8 9">
    <name type="scientific">Clostridium perfringens</name>
    <dbReference type="NCBI Taxonomy" id="1502"/>
    <lineage>
        <taxon>Bacteria</taxon>
        <taxon>Bacillati</taxon>
        <taxon>Bacillota</taxon>
        <taxon>Clostridia</taxon>
        <taxon>Eubacteriales</taxon>
        <taxon>Clostridiaceae</taxon>
        <taxon>Clostridium</taxon>
    </lineage>
</organism>
<dbReference type="PANTHER" id="PTHR43133:SF8">
    <property type="entry name" value="RNA POLYMERASE SIGMA FACTOR HI_1459-RELATED"/>
    <property type="match status" value="1"/>
</dbReference>
<dbReference type="GO" id="GO:0003677">
    <property type="term" value="F:DNA binding"/>
    <property type="evidence" value="ECO:0007669"/>
    <property type="project" value="UniProtKB-KW"/>
</dbReference>
<keyword evidence="3" id="KW-0731">Sigma factor</keyword>
<keyword evidence="2" id="KW-0805">Transcription regulation</keyword>
<protein>
    <recommendedName>
        <fullName evidence="10">Sigma-70 family RNA polymerase sigma factor</fullName>
    </recommendedName>
</protein>
<evidence type="ECO:0000256" key="1">
    <source>
        <dbReference type="ARBA" id="ARBA00010641"/>
    </source>
</evidence>
<feature type="domain" description="RNA polymerase sigma factor 70 region 4 type 2" evidence="7">
    <location>
        <begin position="119"/>
        <end position="169"/>
    </location>
</feature>
<dbReference type="Pfam" id="PF04542">
    <property type="entry name" value="Sigma70_r2"/>
    <property type="match status" value="1"/>
</dbReference>
<dbReference type="CDD" id="cd06171">
    <property type="entry name" value="Sigma70_r4"/>
    <property type="match status" value="1"/>
</dbReference>
<keyword evidence="4" id="KW-0238">DNA-binding</keyword>
<dbReference type="Pfam" id="PF08281">
    <property type="entry name" value="Sigma70_r4_2"/>
    <property type="match status" value="1"/>
</dbReference>
<comment type="similarity">
    <text evidence="1">Belongs to the sigma-70 factor family. ECF subfamily.</text>
</comment>
<dbReference type="InterPro" id="IPR036388">
    <property type="entry name" value="WH-like_DNA-bd_sf"/>
</dbReference>
<dbReference type="InterPro" id="IPR013325">
    <property type="entry name" value="RNA_pol_sigma_r2"/>
</dbReference>
<dbReference type="InterPro" id="IPR007627">
    <property type="entry name" value="RNA_pol_sigma70_r2"/>
</dbReference>
<dbReference type="Gene3D" id="1.10.1740.10">
    <property type="match status" value="1"/>
</dbReference>
<dbReference type="InterPro" id="IPR013324">
    <property type="entry name" value="RNA_pol_sigma_r3/r4-like"/>
</dbReference>
<dbReference type="Gene3D" id="1.10.10.10">
    <property type="entry name" value="Winged helix-like DNA-binding domain superfamily/Winged helix DNA-binding domain"/>
    <property type="match status" value="1"/>
</dbReference>
<dbReference type="RefSeq" id="WP_061415327.1">
    <property type="nucleotide sequence ID" value="NZ_CABPRK010000001.1"/>
</dbReference>
<dbReference type="Proteomes" id="UP000070260">
    <property type="component" value="Chromosome"/>
</dbReference>
<dbReference type="InterPro" id="IPR014284">
    <property type="entry name" value="RNA_pol_sigma-70_dom"/>
</dbReference>
<proteinExistence type="inferred from homology"/>
<dbReference type="PANTHER" id="PTHR43133">
    <property type="entry name" value="RNA POLYMERASE ECF-TYPE SIGMA FACTO"/>
    <property type="match status" value="1"/>
</dbReference>
<gene>
    <name evidence="8" type="ORF">JFP838_04455</name>
</gene>
<dbReference type="OrthoDB" id="2678696at2"/>
<accession>A0A127EGG9</accession>
<dbReference type="GO" id="GO:0006352">
    <property type="term" value="P:DNA-templated transcription initiation"/>
    <property type="evidence" value="ECO:0007669"/>
    <property type="project" value="InterPro"/>
</dbReference>